<reference evidence="2 3" key="2">
    <citation type="submission" date="2008-04" db="EMBL/GenBank/DDBJ databases">
        <authorList>
            <person name="Fulton L."/>
            <person name="Clifton S."/>
            <person name="Fulton B."/>
            <person name="Xu J."/>
            <person name="Minx P."/>
            <person name="Pepin K.H."/>
            <person name="Johnson M."/>
            <person name="Thiruvilangam P."/>
            <person name="Bhonagiri V."/>
            <person name="Nash W.E."/>
            <person name="Mardis E.R."/>
            <person name="Wilson R.K."/>
        </authorList>
    </citation>
    <scope>NUCLEOTIDE SEQUENCE [LARGE SCALE GENOMIC DNA]</scope>
    <source>
        <strain evidence="2 3">DSM 17393</strain>
    </source>
</reference>
<dbReference type="InterPro" id="IPR036890">
    <property type="entry name" value="HATPase_C_sf"/>
</dbReference>
<evidence type="ECO:0000259" key="1">
    <source>
        <dbReference type="Pfam" id="PF02518"/>
    </source>
</evidence>
<feature type="domain" description="Histidine kinase/HSP90-like ATPase" evidence="1">
    <location>
        <begin position="226"/>
        <end position="317"/>
    </location>
</feature>
<gene>
    <name evidence="2" type="ORF">BACINT_03810</name>
</gene>
<dbReference type="InterPro" id="IPR003594">
    <property type="entry name" value="HATPase_dom"/>
</dbReference>
<dbReference type="Proteomes" id="UP000004596">
    <property type="component" value="Unassembled WGS sequence"/>
</dbReference>
<dbReference type="EMBL" id="ABJL02000008">
    <property type="protein sequence ID" value="EDV04671.1"/>
    <property type="molecule type" value="Genomic_DNA"/>
</dbReference>
<accession>B3CCG2</accession>
<comment type="caution">
    <text evidence="2">The sequence shown here is derived from an EMBL/GenBank/DDBJ whole genome shotgun (WGS) entry which is preliminary data.</text>
</comment>
<reference evidence="2 3" key="1">
    <citation type="submission" date="2008-04" db="EMBL/GenBank/DDBJ databases">
        <title>Draft genome sequence of Bacteroides intestinalis (DSM 17393).</title>
        <authorList>
            <person name="Sudarsanam P."/>
            <person name="Ley R."/>
            <person name="Guruge J."/>
            <person name="Turnbaugh P.J."/>
            <person name="Mahowald M."/>
            <person name="Liep D."/>
            <person name="Gordon J."/>
        </authorList>
    </citation>
    <scope>NUCLEOTIDE SEQUENCE [LARGE SCALE GENOMIC DNA]</scope>
    <source>
        <strain evidence="2 3">DSM 17393</strain>
    </source>
</reference>
<protein>
    <recommendedName>
        <fullName evidence="1">Histidine kinase/HSP90-like ATPase domain-containing protein</fullName>
    </recommendedName>
</protein>
<dbReference type="Gene3D" id="3.30.565.10">
    <property type="entry name" value="Histidine kinase-like ATPase, C-terminal domain"/>
    <property type="match status" value="1"/>
</dbReference>
<name>B3CCG2_9BACE</name>
<dbReference type="SUPFAM" id="SSF55874">
    <property type="entry name" value="ATPase domain of HSP90 chaperone/DNA topoisomerase II/histidine kinase"/>
    <property type="match status" value="1"/>
</dbReference>
<dbReference type="GeneID" id="26161068"/>
<dbReference type="Pfam" id="PF02518">
    <property type="entry name" value="HATPase_c"/>
    <property type="match status" value="1"/>
</dbReference>
<sequence>MNKRIISKKGDILTSSLDDQCIECIRNKTNNGYAQICCPIDTVNKRIGFMGNNSGELYACSDNSKTTKNFKDNLNVIASHIPDLLTLRNEVAQEISQNELQRVRRVVHNLKSINAHCIQELYNFIPQDKFTQNINQTVDIVKDAIKKKNKDAALTFLRIAKYNGSMKAEFSVYEKLLKDNPKLSPRSYKLRDVIMIVLHMFFGDFTSISVRVDVDEYYEKAVIDFESIQVALYHIVENAAKYIKPQTILKVLLSNDDKFHTIEFKMNSLHLYPDDIKQMFNEGYSGINAKKTSKAGDGIGMYRVKRLIELNKSEIHVIAGDEIVTYKGYEYSDNSFIIKIPVV</sequence>
<organism evidence="2 3">
    <name type="scientific">Bacteroides intestinalis DSM 17393</name>
    <dbReference type="NCBI Taxonomy" id="471870"/>
    <lineage>
        <taxon>Bacteria</taxon>
        <taxon>Pseudomonadati</taxon>
        <taxon>Bacteroidota</taxon>
        <taxon>Bacteroidia</taxon>
        <taxon>Bacteroidales</taxon>
        <taxon>Bacteroidaceae</taxon>
        <taxon>Bacteroides</taxon>
    </lineage>
</organism>
<dbReference type="OrthoDB" id="1931120at2"/>
<evidence type="ECO:0000313" key="2">
    <source>
        <dbReference type="EMBL" id="EDV04671.1"/>
    </source>
</evidence>
<evidence type="ECO:0000313" key="3">
    <source>
        <dbReference type="Proteomes" id="UP000004596"/>
    </source>
</evidence>
<proteinExistence type="predicted"/>
<dbReference type="RefSeq" id="WP_007665556.1">
    <property type="nucleotide sequence ID" value="NZ_ABJL02000008.1"/>
</dbReference>
<dbReference type="AlphaFoldDB" id="B3CCG2"/>
<dbReference type="STRING" id="471870.BACINT_03810"/>
<dbReference type="eggNOG" id="COG2205">
    <property type="taxonomic scope" value="Bacteria"/>
</dbReference>